<feature type="transmembrane region" description="Helical" evidence="2">
    <location>
        <begin position="17"/>
        <end position="40"/>
    </location>
</feature>
<sequence length="105" mass="11949">MTTANDLLRPKNFRRNIILGCILLIAAVFCVVMTVIFAYVSNQANQQLDSIRKDYREAAMRREAKVDAVSEQVKQLQHKLDVLPNRTADMTADKVKSVVKEENAR</sequence>
<evidence type="ECO:0000256" key="2">
    <source>
        <dbReference type="SAM" id="Phobius"/>
    </source>
</evidence>
<keyword evidence="2" id="KW-1133">Transmembrane helix</keyword>
<dbReference type="EMBL" id="LN907827">
    <property type="protein sequence ID" value="CUU24450.1"/>
    <property type="molecule type" value="Genomic_DNA"/>
</dbReference>
<dbReference type="RefSeq" id="WP_067431643.1">
    <property type="nucleotide sequence ID" value="NZ_JACSXD010000016.1"/>
</dbReference>
<protein>
    <submittedName>
        <fullName evidence="3">Uncharacterized protein</fullName>
    </submittedName>
</protein>
<dbReference type="KEGG" id="ege:EM595_2216"/>
<evidence type="ECO:0000313" key="4">
    <source>
        <dbReference type="Proteomes" id="UP000059419"/>
    </source>
</evidence>
<name>A0A0U5GNQ8_9GAMM</name>
<proteinExistence type="predicted"/>
<dbReference type="STRING" id="1619313.EM595_2216"/>
<keyword evidence="4" id="KW-1185">Reference proteome</keyword>
<organism evidence="3 4">
    <name type="scientific">Duffyella gerundensis</name>
    <dbReference type="NCBI Taxonomy" id="1619313"/>
    <lineage>
        <taxon>Bacteria</taxon>
        <taxon>Pseudomonadati</taxon>
        <taxon>Pseudomonadota</taxon>
        <taxon>Gammaproteobacteria</taxon>
        <taxon>Enterobacterales</taxon>
        <taxon>Erwiniaceae</taxon>
        <taxon>Duffyella</taxon>
    </lineage>
</organism>
<keyword evidence="2" id="KW-0812">Transmembrane</keyword>
<dbReference type="OrthoDB" id="6542444at2"/>
<dbReference type="PATRIC" id="fig|1619313.3.peg.2300"/>
<dbReference type="AlphaFoldDB" id="A0A0U5GNQ8"/>
<gene>
    <name evidence="3" type="ORF">EM595_2216</name>
</gene>
<feature type="coiled-coil region" evidence="1">
    <location>
        <begin position="41"/>
        <end position="79"/>
    </location>
</feature>
<reference evidence="4" key="1">
    <citation type="submission" date="2015-11" db="EMBL/GenBank/DDBJ databases">
        <authorList>
            <person name="Blom J."/>
        </authorList>
    </citation>
    <scope>NUCLEOTIDE SEQUENCE [LARGE SCALE GENOMIC DNA]</scope>
</reference>
<accession>A0A0U5GNQ8</accession>
<keyword evidence="2" id="KW-0472">Membrane</keyword>
<evidence type="ECO:0000313" key="3">
    <source>
        <dbReference type="EMBL" id="CUU24450.1"/>
    </source>
</evidence>
<keyword evidence="1" id="KW-0175">Coiled coil</keyword>
<evidence type="ECO:0000256" key="1">
    <source>
        <dbReference type="SAM" id="Coils"/>
    </source>
</evidence>
<dbReference type="Proteomes" id="UP000059419">
    <property type="component" value="Chromosome 1"/>
</dbReference>